<dbReference type="PANTHER" id="PTHR21716:SF53">
    <property type="entry name" value="PERMEASE PERM-RELATED"/>
    <property type="match status" value="1"/>
</dbReference>
<keyword evidence="4" id="KW-1003">Cell membrane</keyword>
<dbReference type="GO" id="GO:0055085">
    <property type="term" value="P:transmembrane transport"/>
    <property type="evidence" value="ECO:0007669"/>
    <property type="project" value="TreeGrafter"/>
</dbReference>
<feature type="transmembrane region" description="Helical" evidence="9">
    <location>
        <begin position="95"/>
        <end position="115"/>
    </location>
</feature>
<evidence type="ECO:0000256" key="5">
    <source>
        <dbReference type="ARBA" id="ARBA00022692"/>
    </source>
</evidence>
<comment type="subcellular location">
    <subcellularLocation>
        <location evidence="1">Cell membrane</location>
        <topology evidence="1">Multi-pass membrane protein</topology>
    </subcellularLocation>
</comment>
<dbReference type="Pfam" id="PF01594">
    <property type="entry name" value="AI-2E_transport"/>
    <property type="match status" value="1"/>
</dbReference>
<evidence type="ECO:0000313" key="11">
    <source>
        <dbReference type="Proteomes" id="UP000238217"/>
    </source>
</evidence>
<feature type="compositionally biased region" description="Low complexity" evidence="8">
    <location>
        <begin position="7"/>
        <end position="27"/>
    </location>
</feature>
<evidence type="ECO:0000256" key="9">
    <source>
        <dbReference type="SAM" id="Phobius"/>
    </source>
</evidence>
<reference evidence="10 11" key="1">
    <citation type="submission" date="2018-03" db="EMBL/GenBank/DDBJ databases">
        <title>Comparative analysis of microorganisms from saline springs in Andes Mountain Range, Colombia.</title>
        <authorList>
            <person name="Rubin E."/>
        </authorList>
    </citation>
    <scope>NUCLEOTIDE SEQUENCE [LARGE SCALE GENOMIC DNA]</scope>
    <source>
        <strain evidence="10 11">CG 35</strain>
    </source>
</reference>
<keyword evidence="5 9" id="KW-0812">Transmembrane</keyword>
<keyword evidence="7 9" id="KW-0472">Membrane</keyword>
<dbReference type="Proteomes" id="UP000238217">
    <property type="component" value="Unassembled WGS sequence"/>
</dbReference>
<gene>
    <name evidence="10" type="ORF">BCL67_101262</name>
</gene>
<protein>
    <submittedName>
        <fullName evidence="10">Putative PurR-regulated permease PerM</fullName>
    </submittedName>
</protein>
<feature type="transmembrane region" description="Helical" evidence="9">
    <location>
        <begin position="151"/>
        <end position="172"/>
    </location>
</feature>
<dbReference type="GO" id="GO:0005886">
    <property type="term" value="C:plasma membrane"/>
    <property type="evidence" value="ECO:0007669"/>
    <property type="project" value="UniProtKB-SubCell"/>
</dbReference>
<sequence length="433" mass="46072">MTESEQHPQQQGPHVGPGVDEQRAPVSARRRRFRSGPTPGRLRAFRSGVRSGVRGIRTARARRSAAALPEYDEYGLPPVSAERIEKAASYASRPVYTGFMLALGVGLALLVFYVAQANTQLLVWIAAALFIAIGLDPVVRSLERAGLPRPAGVAATITAFLGIVATFIAALAPMVTEQTSTFVRSLPVLVNDISSSEWFQSIESDFEIQEIIDTEVNRFISDPTNITNALGGLFGVGTAILTTGLGALVVFVLAIYFLSSLPVMTAWAYRLAPRSNRDRVQHLGDRILDGIGHYVIGQACVAVLNGLVAFIAISIAGVPFGVLFAVVAGVLAFIPLVGPVTGGTIVTLVALTVDWQTAVTFAAIYFVYLQVEAYLVSPRIMARAVRIPAAVVVISVIAGGTLLGVLGALMAIPTAAAVMLLTREVLIRRQDAR</sequence>
<keyword evidence="11" id="KW-1185">Reference proteome</keyword>
<comment type="caution">
    <text evidence="10">The sequence shown here is derived from an EMBL/GenBank/DDBJ whole genome shotgun (WGS) entry which is preliminary data.</text>
</comment>
<feature type="transmembrane region" description="Helical" evidence="9">
    <location>
        <begin position="319"/>
        <end position="338"/>
    </location>
</feature>
<dbReference type="EMBL" id="PVTY01000001">
    <property type="protein sequence ID" value="PRZ18951.1"/>
    <property type="molecule type" value="Genomic_DNA"/>
</dbReference>
<accession>A0A2T0YTP6</accession>
<dbReference type="PANTHER" id="PTHR21716">
    <property type="entry name" value="TRANSMEMBRANE PROTEIN"/>
    <property type="match status" value="1"/>
</dbReference>
<feature type="transmembrane region" description="Helical" evidence="9">
    <location>
        <begin position="290"/>
        <end position="313"/>
    </location>
</feature>
<name>A0A2T0YTP6_9MICC</name>
<evidence type="ECO:0000256" key="8">
    <source>
        <dbReference type="SAM" id="MobiDB-lite"/>
    </source>
</evidence>
<dbReference type="InterPro" id="IPR002549">
    <property type="entry name" value="AI-2E-like"/>
</dbReference>
<dbReference type="RefSeq" id="WP_258174660.1">
    <property type="nucleotide sequence ID" value="NZ_PVTY01000001.1"/>
</dbReference>
<evidence type="ECO:0000256" key="4">
    <source>
        <dbReference type="ARBA" id="ARBA00022475"/>
    </source>
</evidence>
<evidence type="ECO:0000256" key="7">
    <source>
        <dbReference type="ARBA" id="ARBA00023136"/>
    </source>
</evidence>
<keyword evidence="3" id="KW-0813">Transport</keyword>
<feature type="transmembrane region" description="Helical" evidence="9">
    <location>
        <begin position="345"/>
        <end position="368"/>
    </location>
</feature>
<feature type="region of interest" description="Disordered" evidence="8">
    <location>
        <begin position="1"/>
        <end position="39"/>
    </location>
</feature>
<evidence type="ECO:0000313" key="10">
    <source>
        <dbReference type="EMBL" id="PRZ18951.1"/>
    </source>
</evidence>
<evidence type="ECO:0000256" key="2">
    <source>
        <dbReference type="ARBA" id="ARBA00009773"/>
    </source>
</evidence>
<keyword evidence="6 9" id="KW-1133">Transmembrane helix</keyword>
<dbReference type="AlphaFoldDB" id="A0A2T0YTP6"/>
<organism evidence="10 11">
    <name type="scientific">Nesterenkonia sandarakina</name>
    <dbReference type="NCBI Taxonomy" id="272918"/>
    <lineage>
        <taxon>Bacteria</taxon>
        <taxon>Bacillati</taxon>
        <taxon>Actinomycetota</taxon>
        <taxon>Actinomycetes</taxon>
        <taxon>Micrococcales</taxon>
        <taxon>Micrococcaceae</taxon>
        <taxon>Nesterenkonia</taxon>
    </lineage>
</organism>
<comment type="similarity">
    <text evidence="2">Belongs to the autoinducer-2 exporter (AI-2E) (TC 2.A.86) family.</text>
</comment>
<proteinExistence type="inferred from homology"/>
<feature type="transmembrane region" description="Helical" evidence="9">
    <location>
        <begin position="121"/>
        <end position="139"/>
    </location>
</feature>
<evidence type="ECO:0000256" key="3">
    <source>
        <dbReference type="ARBA" id="ARBA00022448"/>
    </source>
</evidence>
<evidence type="ECO:0000256" key="6">
    <source>
        <dbReference type="ARBA" id="ARBA00022989"/>
    </source>
</evidence>
<evidence type="ECO:0000256" key="1">
    <source>
        <dbReference type="ARBA" id="ARBA00004651"/>
    </source>
</evidence>
<feature type="transmembrane region" description="Helical" evidence="9">
    <location>
        <begin position="388"/>
        <end position="421"/>
    </location>
</feature>